<dbReference type="EMBL" id="AXZF01000039">
    <property type="protein sequence ID" value="ERT68996.1"/>
    <property type="molecule type" value="Genomic_DNA"/>
</dbReference>
<dbReference type="STRING" id="1319815.HMPREF0202_01101"/>
<dbReference type="Pfam" id="PF01381">
    <property type="entry name" value="HTH_3"/>
    <property type="match status" value="1"/>
</dbReference>
<dbReference type="AlphaFoldDB" id="U7VBV2"/>
<dbReference type="InterPro" id="IPR013216">
    <property type="entry name" value="Methyltransf_11"/>
</dbReference>
<dbReference type="Gene3D" id="1.10.260.40">
    <property type="entry name" value="lambda repressor-like DNA-binding domains"/>
    <property type="match status" value="1"/>
</dbReference>
<name>U7VBV2_9FUSO</name>
<dbReference type="Proteomes" id="UP000017081">
    <property type="component" value="Unassembled WGS sequence"/>
</dbReference>
<dbReference type="SUPFAM" id="SSF47413">
    <property type="entry name" value="lambda repressor-like DNA-binding domains"/>
    <property type="match status" value="1"/>
</dbReference>
<dbReference type="GO" id="GO:0008757">
    <property type="term" value="F:S-adenosylmethionine-dependent methyltransferase activity"/>
    <property type="evidence" value="ECO:0007669"/>
    <property type="project" value="InterPro"/>
</dbReference>
<keyword evidence="3" id="KW-1185">Reference proteome</keyword>
<sequence length="315" mass="37178">MYEKTIQVRKEKKLTQKELAKMSGVSIKTINRYENGIKISFDSEKKILEALDIDFINYCNINNERNKMSFDKQAEEYEESKYINQKNSVLQLINKGYPYKEKRVLDLGAGTGFVSREISKFAKEVYAVDISDLMIKKIEILNQENNLKNVIPVKGDAHNLKFEDNFFDTVITRLTFHHLKDVKKALKEIKRVLKNFGELIIVDIITSEKDDEAELQNSFDKIRDFSHNKFLKLNELKKSIKEENFYNVEIDIWKEERVFKDWIKLAKYKDEGEVLFNLMKYFAINGPKLGLDLEYKDLKLTFKQKMVLIKVINIK</sequence>
<dbReference type="PANTHER" id="PTHR43591">
    <property type="entry name" value="METHYLTRANSFERASE"/>
    <property type="match status" value="1"/>
</dbReference>
<dbReference type="InterPro" id="IPR010982">
    <property type="entry name" value="Lambda_DNA-bd_dom_sf"/>
</dbReference>
<dbReference type="RefSeq" id="WP_023050641.1">
    <property type="nucleotide sequence ID" value="NZ_CP173065.2"/>
</dbReference>
<proteinExistence type="predicted"/>
<evidence type="ECO:0000259" key="1">
    <source>
        <dbReference type="PROSITE" id="PS50943"/>
    </source>
</evidence>
<dbReference type="GO" id="GO:0003677">
    <property type="term" value="F:DNA binding"/>
    <property type="evidence" value="ECO:0007669"/>
    <property type="project" value="InterPro"/>
</dbReference>
<feature type="domain" description="HTH cro/C1-type" evidence="1">
    <location>
        <begin position="7"/>
        <end position="58"/>
    </location>
</feature>
<accession>U7VBV2</accession>
<dbReference type="PROSITE" id="PS50943">
    <property type="entry name" value="HTH_CROC1"/>
    <property type="match status" value="1"/>
</dbReference>
<dbReference type="eggNOG" id="COG2226">
    <property type="taxonomic scope" value="Bacteria"/>
</dbReference>
<reference evidence="2 3" key="1">
    <citation type="submission" date="2013-08" db="EMBL/GenBank/DDBJ databases">
        <authorList>
            <person name="Weinstock G."/>
            <person name="Sodergren E."/>
            <person name="Wylie T."/>
            <person name="Fulton L."/>
            <person name="Fulton R."/>
            <person name="Fronick C."/>
            <person name="O'Laughlin M."/>
            <person name="Godfrey J."/>
            <person name="Miner T."/>
            <person name="Herter B."/>
            <person name="Appelbaum E."/>
            <person name="Cordes M."/>
            <person name="Lek S."/>
            <person name="Wollam A."/>
            <person name="Pepin K.H."/>
            <person name="Palsikar V.B."/>
            <person name="Mitreva M."/>
            <person name="Wilson R.K."/>
        </authorList>
    </citation>
    <scope>NUCLEOTIDE SEQUENCE [LARGE SCALE GENOMIC DNA]</scope>
    <source>
        <strain evidence="2 3">ATCC BAA-474</strain>
    </source>
</reference>
<evidence type="ECO:0000313" key="3">
    <source>
        <dbReference type="Proteomes" id="UP000017081"/>
    </source>
</evidence>
<organism evidence="2 3">
    <name type="scientific">Cetobacterium somerae ATCC BAA-474</name>
    <dbReference type="NCBI Taxonomy" id="1319815"/>
    <lineage>
        <taxon>Bacteria</taxon>
        <taxon>Fusobacteriati</taxon>
        <taxon>Fusobacteriota</taxon>
        <taxon>Fusobacteriia</taxon>
        <taxon>Fusobacteriales</taxon>
        <taxon>Fusobacteriaceae</taxon>
        <taxon>Cetobacterium</taxon>
    </lineage>
</organism>
<dbReference type="SUPFAM" id="SSF53335">
    <property type="entry name" value="S-adenosyl-L-methionine-dependent methyltransferases"/>
    <property type="match status" value="1"/>
</dbReference>
<comment type="caution">
    <text evidence="2">The sequence shown here is derived from an EMBL/GenBank/DDBJ whole genome shotgun (WGS) entry which is preliminary data.</text>
</comment>
<dbReference type="Pfam" id="PF08241">
    <property type="entry name" value="Methyltransf_11"/>
    <property type="match status" value="1"/>
</dbReference>
<dbReference type="InterPro" id="IPR001387">
    <property type="entry name" value="Cro/C1-type_HTH"/>
</dbReference>
<protein>
    <recommendedName>
        <fullName evidence="1">HTH cro/C1-type domain-containing protein</fullName>
    </recommendedName>
</protein>
<evidence type="ECO:0000313" key="2">
    <source>
        <dbReference type="EMBL" id="ERT68996.1"/>
    </source>
</evidence>
<dbReference type="CDD" id="cd00093">
    <property type="entry name" value="HTH_XRE"/>
    <property type="match status" value="1"/>
</dbReference>
<dbReference type="Gene3D" id="3.40.50.150">
    <property type="entry name" value="Vaccinia Virus protein VP39"/>
    <property type="match status" value="1"/>
</dbReference>
<dbReference type="HOGENOM" id="CLU_881925_0_0_0"/>
<gene>
    <name evidence="2" type="ORF">HMPREF0202_01101</name>
</gene>
<dbReference type="CDD" id="cd02440">
    <property type="entry name" value="AdoMet_MTases"/>
    <property type="match status" value="1"/>
</dbReference>
<dbReference type="SMART" id="SM00530">
    <property type="entry name" value="HTH_XRE"/>
    <property type="match status" value="1"/>
</dbReference>
<dbReference type="InterPro" id="IPR029063">
    <property type="entry name" value="SAM-dependent_MTases_sf"/>
</dbReference>